<dbReference type="EMBL" id="JAGSGD010000001">
    <property type="protein sequence ID" value="MBR7620514.1"/>
    <property type="molecule type" value="Genomic_DNA"/>
</dbReference>
<dbReference type="Proteomes" id="UP000622580">
    <property type="component" value="Unassembled WGS sequence"/>
</dbReference>
<dbReference type="AlphaFoldDB" id="A0A941D2T3"/>
<dbReference type="RefSeq" id="WP_215341247.1">
    <property type="nucleotide sequence ID" value="NZ_JAGSGD010000001.1"/>
</dbReference>
<evidence type="ECO:0000313" key="1">
    <source>
        <dbReference type="EMBL" id="MBR7620514.1"/>
    </source>
</evidence>
<accession>A0A941D2T3</accession>
<sequence>MDKQRRRDIAQAYKERKVPMGIFSLRCEPTGEIWIGMSRNLDGAANSAMFGLRMGSHRNKAMQAAWTAHGAEAFTYVVVETLAEDLGPIGKDTWLKERDRHWRARLDARPIVG</sequence>
<dbReference type="Gene3D" id="3.40.1440.10">
    <property type="entry name" value="GIY-YIG endonuclease"/>
    <property type="match status" value="1"/>
</dbReference>
<dbReference type="CDD" id="cd10451">
    <property type="entry name" value="GIY-YIG_LuxR_like"/>
    <property type="match status" value="1"/>
</dbReference>
<protein>
    <submittedName>
        <fullName evidence="1">GIY-YIG nuclease family protein</fullName>
    </submittedName>
</protein>
<gene>
    <name evidence="1" type="ORF">JKL49_14060</name>
</gene>
<name>A0A941D2T3_9CAUL</name>
<evidence type="ECO:0000313" key="2">
    <source>
        <dbReference type="Proteomes" id="UP000622580"/>
    </source>
</evidence>
<organism evidence="1 2">
    <name type="scientific">Phenylobacterium glaciei</name>
    <dbReference type="NCBI Taxonomy" id="2803784"/>
    <lineage>
        <taxon>Bacteria</taxon>
        <taxon>Pseudomonadati</taxon>
        <taxon>Pseudomonadota</taxon>
        <taxon>Alphaproteobacteria</taxon>
        <taxon>Caulobacterales</taxon>
        <taxon>Caulobacteraceae</taxon>
        <taxon>Phenylobacterium</taxon>
    </lineage>
</organism>
<reference evidence="1" key="1">
    <citation type="submission" date="2021-04" db="EMBL/GenBank/DDBJ databases">
        <title>Draft genome assembly of strain Phenylobacterium sp. 20VBR1 using MiniION and Illumina platforms.</title>
        <authorList>
            <person name="Thomas F.A."/>
            <person name="Krishnan K.P."/>
            <person name="Sinha R.K."/>
        </authorList>
    </citation>
    <scope>NUCLEOTIDE SEQUENCE</scope>
    <source>
        <strain evidence="1">20VBR1</strain>
    </source>
</reference>
<comment type="caution">
    <text evidence="1">The sequence shown here is derived from an EMBL/GenBank/DDBJ whole genome shotgun (WGS) entry which is preliminary data.</text>
</comment>
<dbReference type="InterPro" id="IPR035901">
    <property type="entry name" value="GIY-YIG_endonuc_sf"/>
</dbReference>
<dbReference type="SUPFAM" id="SSF82771">
    <property type="entry name" value="GIY-YIG endonuclease"/>
    <property type="match status" value="1"/>
</dbReference>
<proteinExistence type="predicted"/>
<keyword evidence="2" id="KW-1185">Reference proteome</keyword>